<dbReference type="Proteomes" id="UP000235965">
    <property type="component" value="Unassembled WGS sequence"/>
</dbReference>
<keyword evidence="2" id="KW-1185">Reference proteome</keyword>
<accession>A0A2J7R751</accession>
<protein>
    <submittedName>
        <fullName evidence="1">Uncharacterized protein</fullName>
    </submittedName>
</protein>
<name>A0A2J7R751_9NEOP</name>
<evidence type="ECO:0000313" key="2">
    <source>
        <dbReference type="Proteomes" id="UP000235965"/>
    </source>
</evidence>
<dbReference type="AlphaFoldDB" id="A0A2J7R751"/>
<organism evidence="1 2">
    <name type="scientific">Cryptotermes secundus</name>
    <dbReference type="NCBI Taxonomy" id="105785"/>
    <lineage>
        <taxon>Eukaryota</taxon>
        <taxon>Metazoa</taxon>
        <taxon>Ecdysozoa</taxon>
        <taxon>Arthropoda</taxon>
        <taxon>Hexapoda</taxon>
        <taxon>Insecta</taxon>
        <taxon>Pterygota</taxon>
        <taxon>Neoptera</taxon>
        <taxon>Polyneoptera</taxon>
        <taxon>Dictyoptera</taxon>
        <taxon>Blattodea</taxon>
        <taxon>Blattoidea</taxon>
        <taxon>Termitoidae</taxon>
        <taxon>Kalotermitidae</taxon>
        <taxon>Cryptotermitinae</taxon>
        <taxon>Cryptotermes</taxon>
    </lineage>
</organism>
<dbReference type="InParanoid" id="A0A2J7R751"/>
<gene>
    <name evidence="1" type="ORF">B7P43_G13327</name>
</gene>
<dbReference type="EMBL" id="NEVH01006738">
    <property type="protein sequence ID" value="PNF36636.1"/>
    <property type="molecule type" value="Genomic_DNA"/>
</dbReference>
<sequence>MNERIIALKWSVFATADRWEIEWHKSPLGGTGVPVEHEGLQTQNAPLILCQVGVPFHKHPYPLKADK</sequence>
<comment type="caution">
    <text evidence="1">The sequence shown here is derived from an EMBL/GenBank/DDBJ whole genome shotgun (WGS) entry which is preliminary data.</text>
</comment>
<evidence type="ECO:0000313" key="1">
    <source>
        <dbReference type="EMBL" id="PNF36636.1"/>
    </source>
</evidence>
<reference evidence="1 2" key="1">
    <citation type="submission" date="2017-12" db="EMBL/GenBank/DDBJ databases">
        <title>Hemimetabolous genomes reveal molecular basis of termite eusociality.</title>
        <authorList>
            <person name="Harrison M.C."/>
            <person name="Jongepier E."/>
            <person name="Robertson H.M."/>
            <person name="Arning N."/>
            <person name="Bitard-Feildel T."/>
            <person name="Chao H."/>
            <person name="Childers C.P."/>
            <person name="Dinh H."/>
            <person name="Doddapaneni H."/>
            <person name="Dugan S."/>
            <person name="Gowin J."/>
            <person name="Greiner C."/>
            <person name="Han Y."/>
            <person name="Hu H."/>
            <person name="Hughes D.S.T."/>
            <person name="Huylmans A.-K."/>
            <person name="Kemena C."/>
            <person name="Kremer L.P.M."/>
            <person name="Lee S.L."/>
            <person name="Lopez-Ezquerra A."/>
            <person name="Mallet L."/>
            <person name="Monroy-Kuhn J.M."/>
            <person name="Moser A."/>
            <person name="Murali S.C."/>
            <person name="Muzny D.M."/>
            <person name="Otani S."/>
            <person name="Piulachs M.-D."/>
            <person name="Poelchau M."/>
            <person name="Qu J."/>
            <person name="Schaub F."/>
            <person name="Wada-Katsumata A."/>
            <person name="Worley K.C."/>
            <person name="Xie Q."/>
            <person name="Ylla G."/>
            <person name="Poulsen M."/>
            <person name="Gibbs R.A."/>
            <person name="Schal C."/>
            <person name="Richards S."/>
            <person name="Belles X."/>
            <person name="Korb J."/>
            <person name="Bornberg-Bauer E."/>
        </authorList>
    </citation>
    <scope>NUCLEOTIDE SEQUENCE [LARGE SCALE GENOMIC DNA]</scope>
    <source>
        <tissue evidence="1">Whole body</tissue>
    </source>
</reference>
<proteinExistence type="predicted"/>